<protein>
    <submittedName>
        <fullName evidence="4">Glycolipid 2-alpha-mannosyltransferase</fullName>
    </submittedName>
</protein>
<dbReference type="InterPro" id="IPR029044">
    <property type="entry name" value="Nucleotide-diphossugar_trans"/>
</dbReference>
<dbReference type="AlphaFoldDB" id="A0A9Q9C5P8"/>
<dbReference type="Pfam" id="PF01793">
    <property type="entry name" value="Glyco_transf_15"/>
    <property type="match status" value="1"/>
</dbReference>
<dbReference type="GO" id="GO:0000032">
    <property type="term" value="P:cell wall mannoprotein biosynthetic process"/>
    <property type="evidence" value="ECO:0007669"/>
    <property type="project" value="TreeGrafter"/>
</dbReference>
<sequence length="322" mass="38003">MLLFLMFIGVGICKENAVILILCRNSDKNGITETIKNFEEMFNKNFGYPYVFLNDEEFTEDFKKSIKDVTSNSVEFGKLDPEEWEVPPWIDMEKANQGMKSLEDRNVIYGGSLSYRKMCRFFSGFFYRNKLVQKYDYYWRIEPDVKFLCQIEYDPFTYLRENNKQYGFVISLAEFMETIPSLFGEVIKFATKNLNLIKKVNSNRFILNNDRSYNGCHFWSNFEIASFSFFRSETYQKYFDWLDKAGGFFYERWGDAPVHSIAASLFLDKDQIHFFSDIGYEHPPFRHCPREASMKSKCKCSVKDSMDISSNTCLGMYIKSLL</sequence>
<dbReference type="GO" id="GO:0016020">
    <property type="term" value="C:membrane"/>
    <property type="evidence" value="ECO:0007669"/>
    <property type="project" value="InterPro"/>
</dbReference>
<evidence type="ECO:0000256" key="3">
    <source>
        <dbReference type="PIRSR" id="PIRSR018153-1"/>
    </source>
</evidence>
<evidence type="ECO:0000256" key="1">
    <source>
        <dbReference type="ARBA" id="ARBA00007677"/>
    </source>
</evidence>
<gene>
    <name evidence="4" type="ORF">GPU96_04g07350</name>
</gene>
<reference evidence="4" key="1">
    <citation type="submission" date="2021-05" db="EMBL/GenBank/DDBJ databases">
        <title>Encephalitozoon hellem ATCC 50604 Complete Genome.</title>
        <authorList>
            <person name="Mascarenhas dos Santos A.C."/>
            <person name="Julian A.T."/>
            <person name="Pombert J.-F."/>
        </authorList>
    </citation>
    <scope>NUCLEOTIDE SEQUENCE</scope>
    <source>
        <strain evidence="4">ATCC 50604</strain>
    </source>
</reference>
<dbReference type="GO" id="GO:0000026">
    <property type="term" value="F:alpha-1,2-mannosyltransferase activity"/>
    <property type="evidence" value="ECO:0007669"/>
    <property type="project" value="TreeGrafter"/>
</dbReference>
<name>A0A9Q9C5P8_ENCHE</name>
<dbReference type="PANTHER" id="PTHR31121">
    <property type="entry name" value="ALPHA-1,2 MANNOSYLTRANSFERASE KTR1"/>
    <property type="match status" value="1"/>
</dbReference>
<evidence type="ECO:0000256" key="2">
    <source>
        <dbReference type="ARBA" id="ARBA00022679"/>
    </source>
</evidence>
<dbReference type="Gene3D" id="3.90.550.10">
    <property type="entry name" value="Spore Coat Polysaccharide Biosynthesis Protein SpsA, Chain A"/>
    <property type="match status" value="1"/>
</dbReference>
<accession>A0A9Q9C5P8</accession>
<evidence type="ECO:0000313" key="4">
    <source>
        <dbReference type="EMBL" id="UTX43002.1"/>
    </source>
</evidence>
<proteinExistence type="inferred from homology"/>
<dbReference type="EMBL" id="CP075150">
    <property type="protein sequence ID" value="UTX43002.1"/>
    <property type="molecule type" value="Genomic_DNA"/>
</dbReference>
<dbReference type="PANTHER" id="PTHR31121:SF2">
    <property type="entry name" value="MANNOSYLTRANSFERASE KTR5-RELATED"/>
    <property type="match status" value="1"/>
</dbReference>
<keyword evidence="2" id="KW-0808">Transferase</keyword>
<dbReference type="GO" id="GO:0006487">
    <property type="term" value="P:protein N-linked glycosylation"/>
    <property type="evidence" value="ECO:0007669"/>
    <property type="project" value="TreeGrafter"/>
</dbReference>
<dbReference type="SUPFAM" id="SSF53448">
    <property type="entry name" value="Nucleotide-diphospho-sugar transferases"/>
    <property type="match status" value="1"/>
</dbReference>
<comment type="similarity">
    <text evidence="1">Belongs to the glycosyltransferase 15 family.</text>
</comment>
<dbReference type="PIRSF" id="PIRSF018153">
    <property type="entry name" value="Glyco_trans_15"/>
    <property type="match status" value="1"/>
</dbReference>
<organism evidence="4 5">
    <name type="scientific">Encephalitozoon hellem</name>
    <name type="common">Microsporidian parasite</name>
    <dbReference type="NCBI Taxonomy" id="27973"/>
    <lineage>
        <taxon>Eukaryota</taxon>
        <taxon>Fungi</taxon>
        <taxon>Fungi incertae sedis</taxon>
        <taxon>Microsporidia</taxon>
        <taxon>Unikaryonidae</taxon>
        <taxon>Encephalitozoon</taxon>
    </lineage>
</organism>
<feature type="active site" description="Nucleophile" evidence="3">
    <location>
        <position position="223"/>
    </location>
</feature>
<evidence type="ECO:0000313" key="5">
    <source>
        <dbReference type="Proteomes" id="UP001059546"/>
    </source>
</evidence>
<dbReference type="FunFam" id="3.90.550.10:FF:000051">
    <property type="entry name" value="Alpha-1,2-mannosyltransferase (Ktr4)"/>
    <property type="match status" value="1"/>
</dbReference>
<dbReference type="GO" id="GO:0005794">
    <property type="term" value="C:Golgi apparatus"/>
    <property type="evidence" value="ECO:0007669"/>
    <property type="project" value="TreeGrafter"/>
</dbReference>
<dbReference type="InterPro" id="IPR002685">
    <property type="entry name" value="Glyco_trans_15"/>
</dbReference>
<dbReference type="Proteomes" id="UP001059546">
    <property type="component" value="Chromosome IV"/>
</dbReference>